<reference evidence="4 5" key="1">
    <citation type="journal article" date="2017" name="Front. Genet.">
        <title>Draft sequencing of the heterozygous diploid genome of Satsuma (Citrus unshiu Marc.) using a hybrid assembly approach.</title>
        <authorList>
            <person name="Shimizu T."/>
            <person name="Tanizawa Y."/>
            <person name="Mochizuki T."/>
            <person name="Nagasaki H."/>
            <person name="Yoshioka T."/>
            <person name="Toyoda A."/>
            <person name="Fujiyama A."/>
            <person name="Kaminuma E."/>
            <person name="Nakamura Y."/>
        </authorList>
    </citation>
    <scope>NUCLEOTIDE SEQUENCE [LARGE SCALE GENOMIC DNA]</scope>
    <source>
        <strain evidence="5">cv. Miyagawa wase</strain>
    </source>
</reference>
<dbReference type="GO" id="GO:0005634">
    <property type="term" value="C:nucleus"/>
    <property type="evidence" value="ECO:0007669"/>
    <property type="project" value="UniProtKB-SubCell"/>
</dbReference>
<keyword evidence="5" id="KW-1185">Reference proteome</keyword>
<evidence type="ECO:0000313" key="5">
    <source>
        <dbReference type="Proteomes" id="UP000236630"/>
    </source>
</evidence>
<dbReference type="PANTHER" id="PTHR12565:SF458">
    <property type="entry name" value="TRANSCRIPTION FACTOR BHLH49"/>
    <property type="match status" value="1"/>
</dbReference>
<dbReference type="GO" id="GO:0003700">
    <property type="term" value="F:DNA-binding transcription factor activity"/>
    <property type="evidence" value="ECO:0007669"/>
    <property type="project" value="TreeGrafter"/>
</dbReference>
<feature type="region of interest" description="Disordered" evidence="3">
    <location>
        <begin position="94"/>
        <end position="142"/>
    </location>
</feature>
<dbReference type="PANTHER" id="PTHR12565">
    <property type="entry name" value="STEROL REGULATORY ELEMENT-BINDING PROTEIN"/>
    <property type="match status" value="1"/>
</dbReference>
<dbReference type="EMBL" id="BDQV01000046">
    <property type="protein sequence ID" value="GAY48592.1"/>
    <property type="molecule type" value="Genomic_DNA"/>
</dbReference>
<name>A0A2H5P8A5_CITUN</name>
<keyword evidence="2" id="KW-0539">Nucleus</keyword>
<comment type="caution">
    <text evidence="4">The sequence shown here is derived from an EMBL/GenBank/DDBJ whole genome shotgun (WGS) entry which is preliminary data.</text>
</comment>
<organism evidence="4 5">
    <name type="scientific">Citrus unshiu</name>
    <name type="common">Satsuma mandarin</name>
    <name type="synonym">Citrus nobilis var. unshiu</name>
    <dbReference type="NCBI Taxonomy" id="55188"/>
    <lineage>
        <taxon>Eukaryota</taxon>
        <taxon>Viridiplantae</taxon>
        <taxon>Streptophyta</taxon>
        <taxon>Embryophyta</taxon>
        <taxon>Tracheophyta</taxon>
        <taxon>Spermatophyta</taxon>
        <taxon>Magnoliopsida</taxon>
        <taxon>eudicotyledons</taxon>
        <taxon>Gunneridae</taxon>
        <taxon>Pentapetalae</taxon>
        <taxon>rosids</taxon>
        <taxon>malvids</taxon>
        <taxon>Sapindales</taxon>
        <taxon>Rutaceae</taxon>
        <taxon>Aurantioideae</taxon>
        <taxon>Citrus</taxon>
    </lineage>
</organism>
<dbReference type="STRING" id="55188.A0A2H5P8A5"/>
<sequence length="254" mass="28245">MTMTKMWWPTMAMTTLKIETLEKKVLTMYPGRFALNWSSKMGINCGSSFNAVTNFIWQKTTNSRKCQNYCCEDVVLVIWARDGKSLVNSHGEAKQAFGESSSDSNEVEFSGGGGQDEPSTLEGTGGNLLLRGKQGSQTSDQPKEEYIHVRARRGQATNSHSLVERVRREKISERMKFLQNLSLAIEETGRSVSLQYKCCERIQLSQDPARLTVVLLCVVICITSQGVTIGPSSLIETVRPANYIGLEKGLVNSY</sequence>
<protein>
    <recommendedName>
        <fullName evidence="6">BHLH domain-containing protein</fullName>
    </recommendedName>
</protein>
<comment type="subcellular location">
    <subcellularLocation>
        <location evidence="1">Nucleus</location>
    </subcellularLocation>
</comment>
<evidence type="ECO:0000256" key="1">
    <source>
        <dbReference type="ARBA" id="ARBA00004123"/>
    </source>
</evidence>
<evidence type="ECO:0000256" key="2">
    <source>
        <dbReference type="ARBA" id="ARBA00023242"/>
    </source>
</evidence>
<dbReference type="InterPro" id="IPR024097">
    <property type="entry name" value="bHLH_ZIP_TF"/>
</dbReference>
<evidence type="ECO:0000256" key="3">
    <source>
        <dbReference type="SAM" id="MobiDB-lite"/>
    </source>
</evidence>
<proteinExistence type="predicted"/>
<evidence type="ECO:0000313" key="4">
    <source>
        <dbReference type="EMBL" id="GAY48592.1"/>
    </source>
</evidence>
<dbReference type="Proteomes" id="UP000236630">
    <property type="component" value="Unassembled WGS sequence"/>
</dbReference>
<evidence type="ECO:0008006" key="6">
    <source>
        <dbReference type="Google" id="ProtNLM"/>
    </source>
</evidence>
<accession>A0A2H5P8A5</accession>
<gene>
    <name evidence="4" type="ORF">CUMW_112880</name>
</gene>
<dbReference type="AlphaFoldDB" id="A0A2H5P8A5"/>